<sequence>MSAHTLARVGSRTLNATRSVRPFTVPARSDKPRLVILGSGWGGYGVLRSIDRKRYDVTVVSPSNYFNFTPLLASAAVGTLEFRCATEPVRRFTPEVDYYQAWCDEINFDRKTLTCMPTRTIHVDGARTPGHALHSLNPGQAFSIPYDKLVISVGAYSQTFGIPGVKENAHFLKDVRDSRRIRATIIDCFEQASQPNVTPEERRRLLHFCIVGGGPTGVEFAAELYDFVQKDVARALPNLLPHVRISLYDVAPQILGSFDAKLAKYAEDKFKRRGIDLFTKHHVERVEPQKMYVKESGEVPFGLLVWSTGLAPNPLVASVTGRLKDDKTKSLLTDDHLNVIKPDRTPDRDVWAIGDAARGEGQVLPATAQVANQKARYLVRKLNRMAKGGVPSEPFLYKNQGALAYLGAATAIVDRSQVSGSMKTSPSGVFAWLLWRSAYFTMTLSNRNKVLIPIYWFITMIFGRDLTRF</sequence>
<proteinExistence type="predicted"/>
<reference evidence="1" key="2">
    <citation type="journal article" date="2022" name="New Phytol.">
        <title>Evolutionary transition to the ectomycorrhizal habit in the genomes of a hyperdiverse lineage of mushroom-forming fungi.</title>
        <authorList>
            <person name="Looney B."/>
            <person name="Miyauchi S."/>
            <person name="Morin E."/>
            <person name="Drula E."/>
            <person name="Courty P.E."/>
            <person name="Kohler A."/>
            <person name="Kuo A."/>
            <person name="LaButti K."/>
            <person name="Pangilinan J."/>
            <person name="Lipzen A."/>
            <person name="Riley R."/>
            <person name="Andreopoulos W."/>
            <person name="He G."/>
            <person name="Johnson J."/>
            <person name="Nolan M."/>
            <person name="Tritt A."/>
            <person name="Barry K.W."/>
            <person name="Grigoriev I.V."/>
            <person name="Nagy L.G."/>
            <person name="Hibbett D."/>
            <person name="Henrissat B."/>
            <person name="Matheny P.B."/>
            <person name="Labbe J."/>
            <person name="Martin F.M."/>
        </authorList>
    </citation>
    <scope>NUCLEOTIDE SEQUENCE</scope>
    <source>
        <strain evidence="1">EC-137</strain>
    </source>
</reference>
<reference evidence="1" key="1">
    <citation type="submission" date="2021-02" db="EMBL/GenBank/DDBJ databases">
        <authorList>
            <consortium name="DOE Joint Genome Institute"/>
            <person name="Ahrendt S."/>
            <person name="Looney B.P."/>
            <person name="Miyauchi S."/>
            <person name="Morin E."/>
            <person name="Drula E."/>
            <person name="Courty P.E."/>
            <person name="Chicoki N."/>
            <person name="Fauchery L."/>
            <person name="Kohler A."/>
            <person name="Kuo A."/>
            <person name="Labutti K."/>
            <person name="Pangilinan J."/>
            <person name="Lipzen A."/>
            <person name="Riley R."/>
            <person name="Andreopoulos W."/>
            <person name="He G."/>
            <person name="Johnson J."/>
            <person name="Barry K.W."/>
            <person name="Grigoriev I.V."/>
            <person name="Nagy L."/>
            <person name="Hibbett D."/>
            <person name="Henrissat B."/>
            <person name="Matheny P.B."/>
            <person name="Labbe J."/>
            <person name="Martin F."/>
        </authorList>
    </citation>
    <scope>NUCLEOTIDE SEQUENCE</scope>
    <source>
        <strain evidence="1">EC-137</strain>
    </source>
</reference>
<evidence type="ECO:0000313" key="2">
    <source>
        <dbReference type="Proteomes" id="UP000814128"/>
    </source>
</evidence>
<name>A0ACB8QVV8_9AGAM</name>
<accession>A0ACB8QVV8</accession>
<dbReference type="Proteomes" id="UP000814128">
    <property type="component" value="Unassembled WGS sequence"/>
</dbReference>
<comment type="caution">
    <text evidence="1">The sequence shown here is derived from an EMBL/GenBank/DDBJ whole genome shotgun (WGS) entry which is preliminary data.</text>
</comment>
<keyword evidence="2" id="KW-1185">Reference proteome</keyword>
<dbReference type="EMBL" id="MU273479">
    <property type="protein sequence ID" value="KAI0035823.1"/>
    <property type="molecule type" value="Genomic_DNA"/>
</dbReference>
<organism evidence="1 2">
    <name type="scientific">Vararia minispora EC-137</name>
    <dbReference type="NCBI Taxonomy" id="1314806"/>
    <lineage>
        <taxon>Eukaryota</taxon>
        <taxon>Fungi</taxon>
        <taxon>Dikarya</taxon>
        <taxon>Basidiomycota</taxon>
        <taxon>Agaricomycotina</taxon>
        <taxon>Agaricomycetes</taxon>
        <taxon>Russulales</taxon>
        <taxon>Lachnocladiaceae</taxon>
        <taxon>Vararia</taxon>
    </lineage>
</organism>
<protein>
    <submittedName>
        <fullName evidence="1">FAD/NAD(P)-binding domain-containing protein</fullName>
    </submittedName>
</protein>
<gene>
    <name evidence="1" type="ORF">K488DRAFT_76388</name>
</gene>
<evidence type="ECO:0000313" key="1">
    <source>
        <dbReference type="EMBL" id="KAI0035823.1"/>
    </source>
</evidence>